<feature type="transmembrane region" description="Helical" evidence="9">
    <location>
        <begin position="140"/>
        <end position="164"/>
    </location>
</feature>
<dbReference type="GO" id="GO:0015271">
    <property type="term" value="F:outward rectifier potassium channel activity"/>
    <property type="evidence" value="ECO:0007669"/>
    <property type="project" value="TreeGrafter"/>
</dbReference>
<evidence type="ECO:0000256" key="3">
    <source>
        <dbReference type="ARBA" id="ARBA00022692"/>
    </source>
</evidence>
<feature type="compositionally biased region" description="Basic and acidic residues" evidence="8">
    <location>
        <begin position="497"/>
        <end position="515"/>
    </location>
</feature>
<dbReference type="Gene3D" id="1.10.287.70">
    <property type="match status" value="2"/>
</dbReference>
<feature type="transmembrane region" description="Helical" evidence="9">
    <location>
        <begin position="176"/>
        <end position="197"/>
    </location>
</feature>
<keyword evidence="3 9" id="KW-0812">Transmembrane</keyword>
<dbReference type="EMBL" id="JARKIB010000181">
    <property type="protein sequence ID" value="KAJ7727222.1"/>
    <property type="molecule type" value="Genomic_DNA"/>
</dbReference>
<sequence length="678" mass="75111">MQRSNSISITPDSDAIDDIARFSLSPRLVMNDPGLDSPIQDEYRVVEHNIKADAETDEHGTHKGPGIRAAFRKEMREDDDEEEVGFFQPKRWWFTSTAFPLVAGTFGPLANLFSACALSQNWREFNADATRIPDPRWLNAITGFSLALSLIANGVLLANFGHLLRYSIAQPVTISLWYLSAILLLIPLSLTRTALGLPEGTSYELTQSYHYAVISCVLYFVLPSLLLANALGAYVFHAYPPSFNALTVPQCTLMLQTIIYVLYLAAGAAVFARLEGWTYLDGVYWADYTLLTIGLGSDFPPTTHAARALLMPFAVGGITLIGLVIGSIRGLLLERGKIKVIRRTVELERRKWIKKMDEPDEGWKRHEWEVMCAIKKRAERIRRYSSLASSAFAFTVLWFLGALVFFLAEAPQQWTYFSALYFAYTSLLTIGYGDLYPRSNAGKPFFVVWSLMAVPTVTIVISNVGDVLVGWVRGGLMRGLSGETTSLPRKKSALLKGKGEENANDGEKNGKKLKGEAGAPPPDDAVKQMGTDVEHLGQAVERAEERRGQGGGLSARIARQVSRLALDVANKPGIEYEWADWESWLTLLGERTDGERKNGKGAKRRRLMRGEGSGSADSSDSAEDNASMRSRAEKRGEWTWLGDDGPLFSGMSETQWILGKLCERLEQVLGEEIGGEEE</sequence>
<dbReference type="PANTHER" id="PTHR11003:SF301">
    <property type="entry name" value="POTASSIUM CHANNEL PROTEIN"/>
    <property type="match status" value="1"/>
</dbReference>
<evidence type="ECO:0000256" key="1">
    <source>
        <dbReference type="ARBA" id="ARBA00004141"/>
    </source>
</evidence>
<comment type="subcellular location">
    <subcellularLocation>
        <location evidence="1">Membrane</location>
        <topology evidence="1">Multi-pass membrane protein</topology>
    </subcellularLocation>
</comment>
<reference evidence="11" key="1">
    <citation type="submission" date="2023-03" db="EMBL/GenBank/DDBJ databases">
        <title>Massive genome expansion in bonnet fungi (Mycena s.s.) driven by repeated elements and novel gene families across ecological guilds.</title>
        <authorList>
            <consortium name="Lawrence Berkeley National Laboratory"/>
            <person name="Harder C.B."/>
            <person name="Miyauchi S."/>
            <person name="Viragh M."/>
            <person name="Kuo A."/>
            <person name="Thoen E."/>
            <person name="Andreopoulos B."/>
            <person name="Lu D."/>
            <person name="Skrede I."/>
            <person name="Drula E."/>
            <person name="Henrissat B."/>
            <person name="Morin E."/>
            <person name="Kohler A."/>
            <person name="Barry K."/>
            <person name="LaButti K."/>
            <person name="Morin E."/>
            <person name="Salamov A."/>
            <person name="Lipzen A."/>
            <person name="Mereny Z."/>
            <person name="Hegedus B."/>
            <person name="Baldrian P."/>
            <person name="Stursova M."/>
            <person name="Weitz H."/>
            <person name="Taylor A."/>
            <person name="Grigoriev I.V."/>
            <person name="Nagy L.G."/>
            <person name="Martin F."/>
            <person name="Kauserud H."/>
        </authorList>
    </citation>
    <scope>NUCLEOTIDE SEQUENCE</scope>
    <source>
        <strain evidence="11">CBHHK182m</strain>
    </source>
</reference>
<evidence type="ECO:0000256" key="7">
    <source>
        <dbReference type="ARBA" id="ARBA00023303"/>
    </source>
</evidence>
<feature type="domain" description="Potassium channel" evidence="10">
    <location>
        <begin position="259"/>
        <end position="329"/>
    </location>
</feature>
<keyword evidence="12" id="KW-1185">Reference proteome</keyword>
<dbReference type="GO" id="GO:0005886">
    <property type="term" value="C:plasma membrane"/>
    <property type="evidence" value="ECO:0007669"/>
    <property type="project" value="TreeGrafter"/>
</dbReference>
<keyword evidence="5" id="KW-0406">Ion transport</keyword>
<keyword evidence="6 9" id="KW-0472">Membrane</keyword>
<evidence type="ECO:0000256" key="8">
    <source>
        <dbReference type="SAM" id="MobiDB-lite"/>
    </source>
</evidence>
<dbReference type="GO" id="GO:0030322">
    <property type="term" value="P:stabilization of membrane potential"/>
    <property type="evidence" value="ECO:0007669"/>
    <property type="project" value="TreeGrafter"/>
</dbReference>
<organism evidence="11 12">
    <name type="scientific">Mycena metata</name>
    <dbReference type="NCBI Taxonomy" id="1033252"/>
    <lineage>
        <taxon>Eukaryota</taxon>
        <taxon>Fungi</taxon>
        <taxon>Dikarya</taxon>
        <taxon>Basidiomycota</taxon>
        <taxon>Agaricomycotina</taxon>
        <taxon>Agaricomycetes</taxon>
        <taxon>Agaricomycetidae</taxon>
        <taxon>Agaricales</taxon>
        <taxon>Marasmiineae</taxon>
        <taxon>Mycenaceae</taxon>
        <taxon>Mycena</taxon>
    </lineage>
</organism>
<feature type="transmembrane region" description="Helical" evidence="9">
    <location>
        <begin position="257"/>
        <end position="274"/>
    </location>
</feature>
<dbReference type="GO" id="GO:0022841">
    <property type="term" value="F:potassium ion leak channel activity"/>
    <property type="evidence" value="ECO:0007669"/>
    <property type="project" value="TreeGrafter"/>
</dbReference>
<dbReference type="SUPFAM" id="SSF81324">
    <property type="entry name" value="Voltage-gated potassium channels"/>
    <property type="match status" value="2"/>
</dbReference>
<feature type="transmembrane region" description="Helical" evidence="9">
    <location>
        <begin position="209"/>
        <end position="236"/>
    </location>
</feature>
<protein>
    <recommendedName>
        <fullName evidence="10">Potassium channel domain-containing protein</fullName>
    </recommendedName>
</protein>
<dbReference type="InterPro" id="IPR003280">
    <property type="entry name" value="2pore_dom_K_chnl"/>
</dbReference>
<evidence type="ECO:0000313" key="12">
    <source>
        <dbReference type="Proteomes" id="UP001215598"/>
    </source>
</evidence>
<feature type="compositionally biased region" description="Low complexity" evidence="8">
    <location>
        <begin position="614"/>
        <end position="627"/>
    </location>
</feature>
<comment type="caution">
    <text evidence="11">The sequence shown here is derived from an EMBL/GenBank/DDBJ whole genome shotgun (WGS) entry which is preliminary data.</text>
</comment>
<name>A0AAD7HS93_9AGAR</name>
<accession>A0AAD7HS93</accession>
<evidence type="ECO:0000256" key="6">
    <source>
        <dbReference type="ARBA" id="ARBA00023136"/>
    </source>
</evidence>
<dbReference type="Pfam" id="PF07885">
    <property type="entry name" value="Ion_trans_2"/>
    <property type="match status" value="2"/>
</dbReference>
<evidence type="ECO:0000256" key="5">
    <source>
        <dbReference type="ARBA" id="ARBA00023065"/>
    </source>
</evidence>
<feature type="domain" description="Potassium channel" evidence="10">
    <location>
        <begin position="395"/>
        <end position="469"/>
    </location>
</feature>
<feature type="transmembrane region" description="Helical" evidence="9">
    <location>
        <begin position="445"/>
        <end position="472"/>
    </location>
</feature>
<proteinExistence type="predicted"/>
<keyword evidence="2" id="KW-0813">Transport</keyword>
<evidence type="ECO:0000256" key="2">
    <source>
        <dbReference type="ARBA" id="ARBA00022448"/>
    </source>
</evidence>
<dbReference type="InterPro" id="IPR013099">
    <property type="entry name" value="K_chnl_dom"/>
</dbReference>
<evidence type="ECO:0000259" key="10">
    <source>
        <dbReference type="Pfam" id="PF07885"/>
    </source>
</evidence>
<dbReference type="Proteomes" id="UP001215598">
    <property type="component" value="Unassembled WGS sequence"/>
</dbReference>
<feature type="region of interest" description="Disordered" evidence="8">
    <location>
        <begin position="593"/>
        <end position="645"/>
    </location>
</feature>
<evidence type="ECO:0000313" key="11">
    <source>
        <dbReference type="EMBL" id="KAJ7727222.1"/>
    </source>
</evidence>
<feature type="transmembrane region" description="Helical" evidence="9">
    <location>
        <begin position="414"/>
        <end position="433"/>
    </location>
</feature>
<feature type="region of interest" description="Disordered" evidence="8">
    <location>
        <begin position="491"/>
        <end position="526"/>
    </location>
</feature>
<keyword evidence="7" id="KW-0407">Ion channel</keyword>
<dbReference type="AlphaFoldDB" id="A0AAD7HS93"/>
<feature type="transmembrane region" description="Helical" evidence="9">
    <location>
        <begin position="384"/>
        <end position="408"/>
    </location>
</feature>
<dbReference type="PANTHER" id="PTHR11003">
    <property type="entry name" value="POTASSIUM CHANNEL, SUBFAMILY K"/>
    <property type="match status" value="1"/>
</dbReference>
<gene>
    <name evidence="11" type="ORF">B0H16DRAFT_1894521</name>
</gene>
<feature type="transmembrane region" description="Helical" evidence="9">
    <location>
        <begin position="98"/>
        <end position="120"/>
    </location>
</feature>
<evidence type="ECO:0000256" key="4">
    <source>
        <dbReference type="ARBA" id="ARBA00022989"/>
    </source>
</evidence>
<feature type="transmembrane region" description="Helical" evidence="9">
    <location>
        <begin position="309"/>
        <end position="332"/>
    </location>
</feature>
<keyword evidence="4 9" id="KW-1133">Transmembrane helix</keyword>
<evidence type="ECO:0000256" key="9">
    <source>
        <dbReference type="SAM" id="Phobius"/>
    </source>
</evidence>